<sequence>MISTGTVPARRVDHWIALGAVLWAMTSATLLTRFDEYFWGNFALLLAPHAIVLGVLLIFRGPWAVFAGAQIAMALFLSLFGLWFSTGGRAEAMAWLWYFFSFPGALAGGFLAMLRTRDATSLIAVSLTASWVFAGMLVDLASVFLWLW</sequence>
<evidence type="ECO:0000313" key="2">
    <source>
        <dbReference type="EMBL" id="MBC3448839.1"/>
    </source>
</evidence>
<comment type="caution">
    <text evidence="2">The sequence shown here is derived from an EMBL/GenBank/DDBJ whole genome shotgun (WGS) entry which is preliminary data.</text>
</comment>
<evidence type="ECO:0000256" key="1">
    <source>
        <dbReference type="SAM" id="Phobius"/>
    </source>
</evidence>
<feature type="transmembrane region" description="Helical" evidence="1">
    <location>
        <begin position="95"/>
        <end position="114"/>
    </location>
</feature>
<protein>
    <submittedName>
        <fullName evidence="2">Uncharacterized protein</fullName>
    </submittedName>
</protein>
<keyword evidence="1" id="KW-0472">Membrane</keyword>
<reference evidence="2" key="1">
    <citation type="journal article" date="2020" name="Microorganisms">
        <title>Reliable Identification of Environmental Pseudomonas Isolates Using the rpoD Gene.</title>
        <authorList>
            <consortium name="The Broad Institute Genome Sequencing Platform"/>
            <person name="Girard L."/>
            <person name="Lood C."/>
            <person name="Rokni-Zadeh H."/>
            <person name="van Noort V."/>
            <person name="Lavigne R."/>
            <person name="De Mot R."/>
        </authorList>
    </citation>
    <scope>NUCLEOTIDE SEQUENCE</scope>
    <source>
        <strain evidence="2">BW13M1</strain>
    </source>
</reference>
<reference evidence="2" key="2">
    <citation type="submission" date="2020-07" db="EMBL/GenBank/DDBJ databases">
        <authorList>
            <person name="Lood C."/>
            <person name="Girard L."/>
        </authorList>
    </citation>
    <scope>NUCLEOTIDE SEQUENCE</scope>
    <source>
        <strain evidence="2">BW13M1</strain>
    </source>
</reference>
<dbReference type="EMBL" id="JABWRJ010000047">
    <property type="protein sequence ID" value="MBC3448839.1"/>
    <property type="molecule type" value="Genomic_DNA"/>
</dbReference>
<feature type="transmembrane region" description="Helical" evidence="1">
    <location>
        <begin position="37"/>
        <end position="59"/>
    </location>
</feature>
<proteinExistence type="predicted"/>
<keyword evidence="1" id="KW-1133">Transmembrane helix</keyword>
<gene>
    <name evidence="2" type="ORF">HU751_23935</name>
</gene>
<feature type="transmembrane region" description="Helical" evidence="1">
    <location>
        <begin position="121"/>
        <end position="147"/>
    </location>
</feature>
<name>A0A923K2T2_9PSED</name>
<dbReference type="RefSeq" id="WP_186735243.1">
    <property type="nucleotide sequence ID" value="NZ_JABWRJ020000001.1"/>
</dbReference>
<dbReference type="AlphaFoldDB" id="A0A923K2T2"/>
<feature type="transmembrane region" description="Helical" evidence="1">
    <location>
        <begin position="64"/>
        <end position="83"/>
    </location>
</feature>
<feature type="transmembrane region" description="Helical" evidence="1">
    <location>
        <begin position="12"/>
        <end position="31"/>
    </location>
</feature>
<keyword evidence="1" id="KW-0812">Transmembrane</keyword>
<accession>A0A923K2T2</accession>
<organism evidence="2">
    <name type="scientific">Pseudomonas peradeniyensis</name>
    <dbReference type="NCBI Taxonomy" id="2745488"/>
    <lineage>
        <taxon>Bacteria</taxon>
        <taxon>Pseudomonadati</taxon>
        <taxon>Pseudomonadota</taxon>
        <taxon>Gammaproteobacteria</taxon>
        <taxon>Pseudomonadales</taxon>
        <taxon>Pseudomonadaceae</taxon>
        <taxon>Pseudomonas</taxon>
    </lineage>
</organism>